<dbReference type="PROSITE" id="PS50039">
    <property type="entry name" value="FORK_HEAD_3"/>
    <property type="match status" value="1"/>
</dbReference>
<evidence type="ECO:0000256" key="1">
    <source>
        <dbReference type="ARBA" id="ARBA00023125"/>
    </source>
</evidence>
<accession>A0A8T0EEC8</accession>
<reference evidence="4" key="2">
    <citation type="submission" date="2020-06" db="EMBL/GenBank/DDBJ databases">
        <authorList>
            <person name="Sheffer M."/>
        </authorList>
    </citation>
    <scope>NUCLEOTIDE SEQUENCE</scope>
</reference>
<dbReference type="InterPro" id="IPR001766">
    <property type="entry name" value="Fork_head_dom"/>
</dbReference>
<dbReference type="Gene3D" id="1.10.10.10">
    <property type="entry name" value="Winged helix-like DNA-binding domain superfamily/Winged helix DNA-binding domain"/>
    <property type="match status" value="1"/>
</dbReference>
<evidence type="ECO:0000256" key="2">
    <source>
        <dbReference type="PROSITE-ProRule" id="PRU00089"/>
    </source>
</evidence>
<dbReference type="PROSITE" id="PS00658">
    <property type="entry name" value="FORK_HEAD_2"/>
    <property type="match status" value="1"/>
</dbReference>
<dbReference type="InterPro" id="IPR030456">
    <property type="entry name" value="TF_fork_head_CS_2"/>
</dbReference>
<evidence type="ECO:0000259" key="3">
    <source>
        <dbReference type="PROSITE" id="PS50039"/>
    </source>
</evidence>
<evidence type="ECO:0000313" key="5">
    <source>
        <dbReference type="Proteomes" id="UP000807504"/>
    </source>
</evidence>
<dbReference type="GO" id="GO:0005634">
    <property type="term" value="C:nucleus"/>
    <property type="evidence" value="ECO:0007669"/>
    <property type="project" value="UniProtKB-SubCell"/>
</dbReference>
<dbReference type="InterPro" id="IPR036390">
    <property type="entry name" value="WH_DNA-bd_sf"/>
</dbReference>
<dbReference type="SUPFAM" id="SSF46785">
    <property type="entry name" value="Winged helix' DNA-binding domain"/>
    <property type="match status" value="1"/>
</dbReference>
<gene>
    <name evidence="4" type="ORF">HNY73_018466</name>
</gene>
<sequence>MFPDFKPSDISWKNAVRHTLTVNPIFQKKKSPCGKCHLWYVNRAPRNNIGKSNLQSFPSENLMTTELPNSRKLKQEKQNCSEKKLYGMDEANINHAHGYFISAAKEHDENNYQQKCSVEHWIITNSDMYDYRNCNQEIDPIHASRTIPEEFYIQEIPITEFAIEGTNYTEPREVKYLLEETAASVPIQIIQAKSL</sequence>
<dbReference type="GO" id="GO:0003700">
    <property type="term" value="F:DNA-binding transcription factor activity"/>
    <property type="evidence" value="ECO:0007669"/>
    <property type="project" value="InterPro"/>
</dbReference>
<dbReference type="EMBL" id="JABXBU010002228">
    <property type="protein sequence ID" value="KAF8771003.1"/>
    <property type="molecule type" value="Genomic_DNA"/>
</dbReference>
<keyword evidence="1 2" id="KW-0238">DNA-binding</keyword>
<feature type="domain" description="Fork-head" evidence="3">
    <location>
        <begin position="1"/>
        <end position="42"/>
    </location>
</feature>
<dbReference type="InterPro" id="IPR036388">
    <property type="entry name" value="WH-like_DNA-bd_sf"/>
</dbReference>
<organism evidence="4 5">
    <name type="scientific">Argiope bruennichi</name>
    <name type="common">Wasp spider</name>
    <name type="synonym">Aranea bruennichi</name>
    <dbReference type="NCBI Taxonomy" id="94029"/>
    <lineage>
        <taxon>Eukaryota</taxon>
        <taxon>Metazoa</taxon>
        <taxon>Ecdysozoa</taxon>
        <taxon>Arthropoda</taxon>
        <taxon>Chelicerata</taxon>
        <taxon>Arachnida</taxon>
        <taxon>Araneae</taxon>
        <taxon>Araneomorphae</taxon>
        <taxon>Entelegynae</taxon>
        <taxon>Araneoidea</taxon>
        <taxon>Araneidae</taxon>
        <taxon>Argiope</taxon>
    </lineage>
</organism>
<reference evidence="4" key="1">
    <citation type="journal article" date="2020" name="bioRxiv">
        <title>Chromosome-level reference genome of the European wasp spider Argiope bruennichi: a resource for studies on range expansion and evolutionary adaptation.</title>
        <authorList>
            <person name="Sheffer M.M."/>
            <person name="Hoppe A."/>
            <person name="Krehenwinkel H."/>
            <person name="Uhl G."/>
            <person name="Kuss A.W."/>
            <person name="Jensen L."/>
            <person name="Jensen C."/>
            <person name="Gillespie R.G."/>
            <person name="Hoff K.J."/>
            <person name="Prost S."/>
        </authorList>
    </citation>
    <scope>NUCLEOTIDE SEQUENCE</scope>
</reference>
<keyword evidence="2" id="KW-0539">Nucleus</keyword>
<feature type="DNA-binding region" description="Fork-head" evidence="2">
    <location>
        <begin position="1"/>
        <end position="42"/>
    </location>
</feature>
<proteinExistence type="predicted"/>
<dbReference type="GO" id="GO:0043565">
    <property type="term" value="F:sequence-specific DNA binding"/>
    <property type="evidence" value="ECO:0007669"/>
    <property type="project" value="InterPro"/>
</dbReference>
<dbReference type="Proteomes" id="UP000807504">
    <property type="component" value="Unassembled WGS sequence"/>
</dbReference>
<comment type="subcellular location">
    <subcellularLocation>
        <location evidence="2">Nucleus</location>
    </subcellularLocation>
</comment>
<protein>
    <recommendedName>
        <fullName evidence="3">Fork-head domain-containing protein</fullName>
    </recommendedName>
</protein>
<evidence type="ECO:0000313" key="4">
    <source>
        <dbReference type="EMBL" id="KAF8771003.1"/>
    </source>
</evidence>
<dbReference type="AlphaFoldDB" id="A0A8T0EEC8"/>
<dbReference type="Pfam" id="PF00250">
    <property type="entry name" value="Forkhead"/>
    <property type="match status" value="1"/>
</dbReference>
<keyword evidence="5" id="KW-1185">Reference proteome</keyword>
<comment type="caution">
    <text evidence="4">The sequence shown here is derived from an EMBL/GenBank/DDBJ whole genome shotgun (WGS) entry which is preliminary data.</text>
</comment>
<name>A0A8T0EEC8_ARGBR</name>